<feature type="non-terminal residue" evidence="2">
    <location>
        <position position="346"/>
    </location>
</feature>
<gene>
    <name evidence="2" type="ORF">AN218_29480</name>
</gene>
<keyword evidence="3" id="KW-1185">Reference proteome</keyword>
<accession>A0A1E7KTT1</accession>
<feature type="region of interest" description="Disordered" evidence="1">
    <location>
        <begin position="160"/>
        <end position="179"/>
    </location>
</feature>
<keyword evidence="2" id="KW-0132">Cell division</keyword>
<dbReference type="GO" id="GO:0051301">
    <property type="term" value="P:cell division"/>
    <property type="evidence" value="ECO:0007669"/>
    <property type="project" value="UniProtKB-KW"/>
</dbReference>
<feature type="region of interest" description="Disordered" evidence="1">
    <location>
        <begin position="266"/>
        <end position="290"/>
    </location>
</feature>
<protein>
    <submittedName>
        <fullName evidence="2">Cell division protein FtsK</fullName>
    </submittedName>
</protein>
<evidence type="ECO:0000256" key="1">
    <source>
        <dbReference type="SAM" id="MobiDB-lite"/>
    </source>
</evidence>
<evidence type="ECO:0000313" key="2">
    <source>
        <dbReference type="EMBL" id="OEV07327.1"/>
    </source>
</evidence>
<dbReference type="Proteomes" id="UP000176005">
    <property type="component" value="Unassembled WGS sequence"/>
</dbReference>
<comment type="caution">
    <text evidence="2">The sequence shown here is derived from an EMBL/GenBank/DDBJ whole genome shotgun (WGS) entry which is preliminary data.</text>
</comment>
<feature type="non-terminal residue" evidence="2">
    <location>
        <position position="1"/>
    </location>
</feature>
<name>A0A1E7KTT1_9ACTN</name>
<organism evidence="2 3">
    <name type="scientific">Streptomyces nanshensis</name>
    <dbReference type="NCBI Taxonomy" id="518642"/>
    <lineage>
        <taxon>Bacteria</taxon>
        <taxon>Bacillati</taxon>
        <taxon>Actinomycetota</taxon>
        <taxon>Actinomycetes</taxon>
        <taxon>Kitasatosporales</taxon>
        <taxon>Streptomycetaceae</taxon>
        <taxon>Streptomyces</taxon>
    </lineage>
</organism>
<dbReference type="EMBL" id="LJGW01000527">
    <property type="protein sequence ID" value="OEV07327.1"/>
    <property type="molecule type" value="Genomic_DNA"/>
</dbReference>
<sequence>LPVPGSAPGGDASGRPDPATILLTALGPGPRLWEREPAHPEALTVRIGTAHRGHGRTGAPVTVSLREAGSLGLAGPRPRLTGMARSVLAQLAALHGPSTLETVLISADRARDAEARVREWSWLGWLPHLRPARGQDCRLLTAYDRDQAAARVAELTHRLEESGQLGPDSGARPAGGTTPGPYTVLVVDGDPGSATLREAVARLAAEGPRAGIHLVCLAETPASTPSSPVAETVRTACETSAAFRECGALALLSGAVATAVRVVRRENAGPPGAPQGADSPGAGGTSRPLGTPGTVCTLDAVSAAWAERFARAMAPLCESEGTRARTGAAARSVVALPRSARLLDEL</sequence>
<keyword evidence="2" id="KW-0131">Cell cycle</keyword>
<proteinExistence type="predicted"/>
<dbReference type="InterPro" id="IPR027417">
    <property type="entry name" value="P-loop_NTPase"/>
</dbReference>
<dbReference type="Gene3D" id="3.40.50.300">
    <property type="entry name" value="P-loop containing nucleotide triphosphate hydrolases"/>
    <property type="match status" value="1"/>
</dbReference>
<reference evidence="2 3" key="1">
    <citation type="journal article" date="2016" name="Front. Microbiol.">
        <title>Comparative Genomics Analysis of Streptomyces Species Reveals Their Adaptation to the Marine Environment and Their Diversity at the Genomic Level.</title>
        <authorList>
            <person name="Tian X."/>
            <person name="Zhang Z."/>
            <person name="Yang T."/>
            <person name="Chen M."/>
            <person name="Li J."/>
            <person name="Chen F."/>
            <person name="Yang J."/>
            <person name="Li W."/>
            <person name="Zhang B."/>
            <person name="Zhang Z."/>
            <person name="Wu J."/>
            <person name="Zhang C."/>
            <person name="Long L."/>
            <person name="Xiao J."/>
        </authorList>
    </citation>
    <scope>NUCLEOTIDE SEQUENCE [LARGE SCALE GENOMIC DNA]</scope>
    <source>
        <strain evidence="2 3">SCSIO 10429</strain>
    </source>
</reference>
<dbReference type="AlphaFoldDB" id="A0A1E7KTT1"/>
<evidence type="ECO:0000313" key="3">
    <source>
        <dbReference type="Proteomes" id="UP000176005"/>
    </source>
</evidence>